<dbReference type="Proteomes" id="UP000011058">
    <property type="component" value="Chromosome"/>
</dbReference>
<dbReference type="EMBL" id="HE796683">
    <property type="protein sequence ID" value="CCH00764.1"/>
    <property type="molecule type" value="Genomic_DNA"/>
</dbReference>
<evidence type="ECO:0000313" key="1">
    <source>
        <dbReference type="EMBL" id="CCH00764.1"/>
    </source>
</evidence>
<proteinExistence type="predicted"/>
<dbReference type="KEGG" id="fae:FAES_2755"/>
<dbReference type="STRING" id="1166018.FAES_2755"/>
<accession>I0K9G1</accession>
<sequence length="139" mass="15943">MMHDTSQNRDEGLLALRPEVATEPTTSNPAEAFQNGTLRPILKLQNELVLGLFRDYLTKRKQLGLEGRFARLPRPEQEAYIDHSVRTDQKFKNLLVGVVIGQFTTGEWTAFRIDEAELTRRTVQLIVQRLCSQIDLLVH</sequence>
<dbReference type="eggNOG" id="COG0346">
    <property type="taxonomic scope" value="Bacteria"/>
</dbReference>
<reference evidence="1 2" key="1">
    <citation type="journal article" date="2012" name="J. Bacteriol.">
        <title>Genome Sequence of Fibrella aestuarina BUZ 2T, a Filamentous Marine Bacterium.</title>
        <authorList>
            <person name="Filippini M."/>
            <person name="Qi W."/>
            <person name="Blom J."/>
            <person name="Goesmann A."/>
            <person name="Smits T.H."/>
            <person name="Bagheri H.C."/>
        </authorList>
    </citation>
    <scope>NUCLEOTIDE SEQUENCE [LARGE SCALE GENOMIC DNA]</scope>
    <source>
        <strain evidence="2">BUZ 2T</strain>
    </source>
</reference>
<organism evidence="1 2">
    <name type="scientific">Fibrella aestuarina BUZ 2</name>
    <dbReference type="NCBI Taxonomy" id="1166018"/>
    <lineage>
        <taxon>Bacteria</taxon>
        <taxon>Pseudomonadati</taxon>
        <taxon>Bacteroidota</taxon>
        <taxon>Cytophagia</taxon>
        <taxon>Cytophagales</taxon>
        <taxon>Spirosomataceae</taxon>
        <taxon>Fibrella</taxon>
    </lineage>
</organism>
<dbReference type="PATRIC" id="fig|1166018.3.peg.4527"/>
<dbReference type="OrthoDB" id="1271679at2"/>
<keyword evidence="2" id="KW-1185">Reference proteome</keyword>
<gene>
    <name evidence="1" type="ORF">FAES_2755</name>
</gene>
<evidence type="ECO:0000313" key="2">
    <source>
        <dbReference type="Proteomes" id="UP000011058"/>
    </source>
</evidence>
<evidence type="ECO:0008006" key="3">
    <source>
        <dbReference type="Google" id="ProtNLM"/>
    </source>
</evidence>
<dbReference type="HOGENOM" id="CLU_120889_0_0_10"/>
<name>I0K9G1_9BACT</name>
<protein>
    <recommendedName>
        <fullName evidence="3">Glyoxalase</fullName>
    </recommendedName>
</protein>
<dbReference type="AlphaFoldDB" id="I0K9G1"/>